<dbReference type="STRING" id="41875.K8ES50"/>
<proteinExistence type="inferred from homology"/>
<feature type="compositionally biased region" description="Basic and acidic residues" evidence="3">
    <location>
        <begin position="260"/>
        <end position="278"/>
    </location>
</feature>
<reference evidence="4 5" key="1">
    <citation type="submission" date="2011-10" db="EMBL/GenBank/DDBJ databases">
        <authorList>
            <person name="Genoscope - CEA"/>
        </authorList>
    </citation>
    <scope>NUCLEOTIDE SEQUENCE [LARGE SCALE GENOMIC DNA]</scope>
    <source>
        <strain evidence="4 5">RCC 1105</strain>
    </source>
</reference>
<dbReference type="eggNOG" id="KOG0747">
    <property type="taxonomic scope" value="Eukaryota"/>
</dbReference>
<feature type="region of interest" description="Disordered" evidence="3">
    <location>
        <begin position="260"/>
        <end position="310"/>
    </location>
</feature>
<dbReference type="Proteomes" id="UP000198341">
    <property type="component" value="Chromosome 2"/>
</dbReference>
<feature type="region of interest" description="Disordered" evidence="3">
    <location>
        <begin position="1"/>
        <end position="48"/>
    </location>
</feature>
<dbReference type="OrthoDB" id="5824at2759"/>
<comment type="similarity">
    <text evidence="1">Belongs to the NAD(P)-dependent epimerase/dehydratase family.</text>
</comment>
<protein>
    <submittedName>
        <fullName evidence="4">NAD-dependent epimerase/dehydratase</fullName>
    </submittedName>
</protein>
<dbReference type="PANTHER" id="PTHR43574">
    <property type="entry name" value="EPIMERASE-RELATED"/>
    <property type="match status" value="1"/>
</dbReference>
<dbReference type="AlphaFoldDB" id="K8ES50"/>
<evidence type="ECO:0000313" key="5">
    <source>
        <dbReference type="Proteomes" id="UP000198341"/>
    </source>
</evidence>
<dbReference type="SUPFAM" id="SSF51735">
    <property type="entry name" value="NAD(P)-binding Rossmann-fold domains"/>
    <property type="match status" value="1"/>
</dbReference>
<accession>K8ES50</accession>
<dbReference type="GeneID" id="19017704"/>
<dbReference type="Gene3D" id="3.40.50.720">
    <property type="entry name" value="NAD(P)-binding Rossmann-like Domain"/>
    <property type="match status" value="1"/>
</dbReference>
<organism evidence="4 5">
    <name type="scientific">Bathycoccus prasinos</name>
    <dbReference type="NCBI Taxonomy" id="41875"/>
    <lineage>
        <taxon>Eukaryota</taxon>
        <taxon>Viridiplantae</taxon>
        <taxon>Chlorophyta</taxon>
        <taxon>Mamiellophyceae</taxon>
        <taxon>Mamiellales</taxon>
        <taxon>Bathycoccaceae</taxon>
        <taxon>Bathycoccus</taxon>
    </lineage>
</organism>
<gene>
    <name evidence="4" type="ORF">Bathy02g05890</name>
</gene>
<feature type="compositionally biased region" description="Polar residues" evidence="3">
    <location>
        <begin position="282"/>
        <end position="306"/>
    </location>
</feature>
<evidence type="ECO:0000256" key="3">
    <source>
        <dbReference type="SAM" id="MobiDB-lite"/>
    </source>
</evidence>
<keyword evidence="5" id="KW-1185">Reference proteome</keyword>
<evidence type="ECO:0000256" key="2">
    <source>
        <dbReference type="ARBA" id="ARBA00023027"/>
    </source>
</evidence>
<dbReference type="KEGG" id="bpg:Bathy02g05890"/>
<dbReference type="InterPro" id="IPR036291">
    <property type="entry name" value="NAD(P)-bd_dom_sf"/>
</dbReference>
<sequence>MRTSTTLPTVSSSSFSSFSSFRCSRRRRLSSFPPPSSSSSSSHKEQQEEEEQGKKIFFAFGFGYCAIGVANQLLKKTKKKSNNNNEILGEKEEDFEWIVVGTTRSREKAEALNLRSNGTWCEEVFTWKSDDGEPLQEECARWLKKADVILISTPPNGDLDLDPILSTKAVREILENAKKRQMFIYLSSTGVYGGHLGEWVDETTEPNPDSIVAQRRLNAEKAWTEWIVNGNKRNNVKSSLRIFRLGGIYGPGRSALDIASKRERERQFQEKTRRKEVEAQSEDNSNTYSIRNSDNANTRSLTPTQISRRKKMYTSRIHVADVANALVRCIEKEVSDEEEDTVCIDDDNRVAIYNVVDDYPSSRDEAVDFAATLLSSEINNEGNEKSGEKDILLPDKSEKRVKNVKLKRAFASSSSSSSSLLFPSYKEGLTAIYDGNQIPFD</sequence>
<evidence type="ECO:0000256" key="1">
    <source>
        <dbReference type="ARBA" id="ARBA00007637"/>
    </source>
</evidence>
<feature type="compositionally biased region" description="Low complexity" evidence="3">
    <location>
        <begin position="1"/>
        <end position="22"/>
    </location>
</feature>
<evidence type="ECO:0000313" key="4">
    <source>
        <dbReference type="EMBL" id="CCO15255.1"/>
    </source>
</evidence>
<dbReference type="RefSeq" id="XP_007515015.1">
    <property type="nucleotide sequence ID" value="XM_007514953.1"/>
</dbReference>
<name>K8ES50_9CHLO</name>
<keyword evidence="2" id="KW-0520">NAD</keyword>
<dbReference type="EMBL" id="FO082277">
    <property type="protein sequence ID" value="CCO15255.1"/>
    <property type="molecule type" value="Genomic_DNA"/>
</dbReference>